<comment type="caution">
    <text evidence="1">The sequence shown here is derived from an EMBL/GenBank/DDBJ whole genome shotgun (WGS) entry which is preliminary data.</text>
</comment>
<dbReference type="Proteomes" id="UP000828390">
    <property type="component" value="Unassembled WGS sequence"/>
</dbReference>
<name>A0A9D4CPV9_DREPO</name>
<sequence length="163" mass="18646">MRKDQEKEQIDTYRGYVRGRMGHSICLRIHSDDDAKITRADNKAMKKKRTADKRKYPYSTSSEKRFAPYSVASTRCTFAGSRGSLFRVNRGASIVARATFPAQPESFCTLCANFLTSPEIRAPATQSVPFPASSSSFNSEKSDTIKDEYRYVFDRFTRDYFEL</sequence>
<organism evidence="1 2">
    <name type="scientific">Dreissena polymorpha</name>
    <name type="common">Zebra mussel</name>
    <name type="synonym">Mytilus polymorpha</name>
    <dbReference type="NCBI Taxonomy" id="45954"/>
    <lineage>
        <taxon>Eukaryota</taxon>
        <taxon>Metazoa</taxon>
        <taxon>Spiralia</taxon>
        <taxon>Lophotrochozoa</taxon>
        <taxon>Mollusca</taxon>
        <taxon>Bivalvia</taxon>
        <taxon>Autobranchia</taxon>
        <taxon>Heteroconchia</taxon>
        <taxon>Euheterodonta</taxon>
        <taxon>Imparidentia</taxon>
        <taxon>Neoheterodontei</taxon>
        <taxon>Myida</taxon>
        <taxon>Dreissenoidea</taxon>
        <taxon>Dreissenidae</taxon>
        <taxon>Dreissena</taxon>
    </lineage>
</organism>
<reference evidence="1" key="2">
    <citation type="submission" date="2020-11" db="EMBL/GenBank/DDBJ databases">
        <authorList>
            <person name="McCartney M.A."/>
            <person name="Auch B."/>
            <person name="Kono T."/>
            <person name="Mallez S."/>
            <person name="Becker A."/>
            <person name="Gohl D.M."/>
            <person name="Silverstein K.A.T."/>
            <person name="Koren S."/>
            <person name="Bechman K.B."/>
            <person name="Herman A."/>
            <person name="Abrahante J.E."/>
            <person name="Garbe J."/>
        </authorList>
    </citation>
    <scope>NUCLEOTIDE SEQUENCE</scope>
    <source>
        <strain evidence="1">Duluth1</strain>
        <tissue evidence="1">Whole animal</tissue>
    </source>
</reference>
<accession>A0A9D4CPV9</accession>
<dbReference type="AlphaFoldDB" id="A0A9D4CPV9"/>
<dbReference type="EMBL" id="JAIWYP010000012">
    <property type="protein sequence ID" value="KAH3728135.1"/>
    <property type="molecule type" value="Genomic_DNA"/>
</dbReference>
<evidence type="ECO:0000313" key="2">
    <source>
        <dbReference type="Proteomes" id="UP000828390"/>
    </source>
</evidence>
<protein>
    <submittedName>
        <fullName evidence="1">Uncharacterized protein</fullName>
    </submittedName>
</protein>
<proteinExistence type="predicted"/>
<keyword evidence="2" id="KW-1185">Reference proteome</keyword>
<evidence type="ECO:0000313" key="1">
    <source>
        <dbReference type="EMBL" id="KAH3728135.1"/>
    </source>
</evidence>
<gene>
    <name evidence="1" type="ORF">DPMN_054082</name>
</gene>
<reference evidence="1" key="1">
    <citation type="journal article" date="2019" name="bioRxiv">
        <title>The Genome of the Zebra Mussel, Dreissena polymorpha: A Resource for Invasive Species Research.</title>
        <authorList>
            <person name="McCartney M.A."/>
            <person name="Auch B."/>
            <person name="Kono T."/>
            <person name="Mallez S."/>
            <person name="Zhang Y."/>
            <person name="Obille A."/>
            <person name="Becker A."/>
            <person name="Abrahante J.E."/>
            <person name="Garbe J."/>
            <person name="Badalamenti J.P."/>
            <person name="Herman A."/>
            <person name="Mangelson H."/>
            <person name="Liachko I."/>
            <person name="Sullivan S."/>
            <person name="Sone E.D."/>
            <person name="Koren S."/>
            <person name="Silverstein K.A.T."/>
            <person name="Beckman K.B."/>
            <person name="Gohl D.M."/>
        </authorList>
    </citation>
    <scope>NUCLEOTIDE SEQUENCE</scope>
    <source>
        <strain evidence="1">Duluth1</strain>
        <tissue evidence="1">Whole animal</tissue>
    </source>
</reference>